<dbReference type="SFLD" id="SFLDG01212">
    <property type="entry name" value="Phytoene_synthase_like"/>
    <property type="match status" value="1"/>
</dbReference>
<dbReference type="RefSeq" id="WP_343811589.1">
    <property type="nucleotide sequence ID" value="NZ_BAAADS010000009.1"/>
</dbReference>
<keyword evidence="2" id="KW-0808">Transferase</keyword>
<gene>
    <name evidence="4" type="ORF">GCM10009001_14240</name>
</gene>
<evidence type="ECO:0000256" key="3">
    <source>
        <dbReference type="ARBA" id="ARBA00022746"/>
    </source>
</evidence>
<dbReference type="InterPro" id="IPR033904">
    <property type="entry name" value="Trans_IPPS_HH"/>
</dbReference>
<dbReference type="InterPro" id="IPR002060">
    <property type="entry name" value="Squ/phyt_synthse"/>
</dbReference>
<dbReference type="SFLD" id="SFLDS00005">
    <property type="entry name" value="Isoprenoid_Synthase_Type_I"/>
    <property type="match status" value="1"/>
</dbReference>
<dbReference type="InterPro" id="IPR019845">
    <property type="entry name" value="Squalene/phytoene_synthase_CS"/>
</dbReference>
<dbReference type="PANTHER" id="PTHR31480">
    <property type="entry name" value="BIFUNCTIONAL LYCOPENE CYCLASE/PHYTOENE SYNTHASE"/>
    <property type="match status" value="1"/>
</dbReference>
<evidence type="ECO:0000256" key="2">
    <source>
        <dbReference type="ARBA" id="ARBA00022679"/>
    </source>
</evidence>
<evidence type="ECO:0000313" key="5">
    <source>
        <dbReference type="Proteomes" id="UP001500866"/>
    </source>
</evidence>
<keyword evidence="3" id="KW-0125">Carotenoid biosynthesis</keyword>
<sequence>MHSSQTEADFYFCEQIIRSRSKSFYYAFSKLPSEKANAVYAIYAFCRIADDCADGNHSQLKKQQLLKQLKKELNLFENRNEMDKPLWRALRQVFDDYDMEIQPFFDQLTGQAMDADFTTPQTMDELEQYSYYVAGSVGLMLLPVIASKNAADLRATAIDLGTAMQLTNILRDVGEDFHQKQRIYLPKDELDYFHYAPQDLQTGAVTKQFINLWEKLADRAEHLYDRFLHNISQFDPDSRIPVSLSVRIYRGILDAVRNNGYDCLSKRNYVSKDRMKEISTTISSYS</sequence>
<dbReference type="EMBL" id="BAAADS010000009">
    <property type="protein sequence ID" value="GAA0599121.1"/>
    <property type="molecule type" value="Genomic_DNA"/>
</dbReference>
<dbReference type="CDD" id="cd00683">
    <property type="entry name" value="Trans_IPPS_HH"/>
    <property type="match status" value="1"/>
</dbReference>
<comment type="caution">
    <text evidence="4">The sequence shown here is derived from an EMBL/GenBank/DDBJ whole genome shotgun (WGS) entry which is preliminary data.</text>
</comment>
<dbReference type="Proteomes" id="UP001500866">
    <property type="component" value="Unassembled WGS sequence"/>
</dbReference>
<dbReference type="PROSITE" id="PS01045">
    <property type="entry name" value="SQUALEN_PHYTOEN_SYN_2"/>
    <property type="match status" value="1"/>
</dbReference>
<dbReference type="Gene3D" id="1.10.600.10">
    <property type="entry name" value="Farnesyl Diphosphate Synthase"/>
    <property type="match status" value="1"/>
</dbReference>
<dbReference type="SUPFAM" id="SSF48576">
    <property type="entry name" value="Terpenoid synthases"/>
    <property type="match status" value="1"/>
</dbReference>
<organism evidence="4 5">
    <name type="scientific">Virgibacillus siamensis</name>
    <dbReference type="NCBI Taxonomy" id="480071"/>
    <lineage>
        <taxon>Bacteria</taxon>
        <taxon>Bacillati</taxon>
        <taxon>Bacillota</taxon>
        <taxon>Bacilli</taxon>
        <taxon>Bacillales</taxon>
        <taxon>Bacillaceae</taxon>
        <taxon>Virgibacillus</taxon>
    </lineage>
</organism>
<keyword evidence="5" id="KW-1185">Reference proteome</keyword>
<comment type="pathway">
    <text evidence="1">Carotenoid biosynthesis.</text>
</comment>
<protein>
    <submittedName>
        <fullName evidence="4">Phytoene/squalene synthase family protein</fullName>
    </submittedName>
</protein>
<reference evidence="5" key="1">
    <citation type="journal article" date="2019" name="Int. J. Syst. Evol. Microbiol.">
        <title>The Global Catalogue of Microorganisms (GCM) 10K type strain sequencing project: providing services to taxonomists for standard genome sequencing and annotation.</title>
        <authorList>
            <consortium name="The Broad Institute Genomics Platform"/>
            <consortium name="The Broad Institute Genome Sequencing Center for Infectious Disease"/>
            <person name="Wu L."/>
            <person name="Ma J."/>
        </authorList>
    </citation>
    <scope>NUCLEOTIDE SEQUENCE [LARGE SCALE GENOMIC DNA]</scope>
    <source>
        <strain evidence="5">JCM 15395</strain>
    </source>
</reference>
<proteinExistence type="predicted"/>
<dbReference type="Pfam" id="PF00494">
    <property type="entry name" value="SQS_PSY"/>
    <property type="match status" value="1"/>
</dbReference>
<name>A0ABP3R3W6_9BACI</name>
<dbReference type="InterPro" id="IPR008949">
    <property type="entry name" value="Isoprenoid_synthase_dom_sf"/>
</dbReference>
<dbReference type="InterPro" id="IPR044843">
    <property type="entry name" value="Trans_IPPS_bact-type"/>
</dbReference>
<dbReference type="SFLD" id="SFLDG01018">
    <property type="entry name" value="Squalene/Phytoene_Synthase_Lik"/>
    <property type="match status" value="1"/>
</dbReference>
<accession>A0ABP3R3W6</accession>
<evidence type="ECO:0000256" key="1">
    <source>
        <dbReference type="ARBA" id="ARBA00004829"/>
    </source>
</evidence>
<evidence type="ECO:0000313" key="4">
    <source>
        <dbReference type="EMBL" id="GAA0599121.1"/>
    </source>
</evidence>